<dbReference type="EMBL" id="JAHLQJ010000007">
    <property type="protein sequence ID" value="MBU5672205.1"/>
    <property type="molecule type" value="Genomic_DNA"/>
</dbReference>
<dbReference type="RefSeq" id="WP_216478736.1">
    <property type="nucleotide sequence ID" value="NZ_JAHLQJ010000007.1"/>
</dbReference>
<organism evidence="1 2">
    <name type="scientific">Paenibacillus brevis</name>
    <dbReference type="NCBI Taxonomy" id="2841508"/>
    <lineage>
        <taxon>Bacteria</taxon>
        <taxon>Bacillati</taxon>
        <taxon>Bacillota</taxon>
        <taxon>Bacilli</taxon>
        <taxon>Bacillales</taxon>
        <taxon>Paenibacillaceae</taxon>
        <taxon>Paenibacillus</taxon>
    </lineage>
</organism>
<accession>A0ABS6FPP5</accession>
<evidence type="ECO:0000313" key="1">
    <source>
        <dbReference type="EMBL" id="MBU5672205.1"/>
    </source>
</evidence>
<comment type="caution">
    <text evidence="1">The sequence shown here is derived from an EMBL/GenBank/DDBJ whole genome shotgun (WGS) entry which is preliminary data.</text>
</comment>
<reference evidence="1 2" key="1">
    <citation type="submission" date="2021-06" db="EMBL/GenBank/DDBJ databases">
        <authorList>
            <person name="Sun Q."/>
            <person name="Li D."/>
        </authorList>
    </citation>
    <scope>NUCLEOTIDE SEQUENCE [LARGE SCALE GENOMIC DNA]</scope>
    <source>
        <strain evidence="1 2">MSJ-6</strain>
    </source>
</reference>
<keyword evidence="2" id="KW-1185">Reference proteome</keyword>
<evidence type="ECO:0000313" key="2">
    <source>
        <dbReference type="Proteomes" id="UP000743001"/>
    </source>
</evidence>
<gene>
    <name evidence="1" type="ORF">KQJ23_10260</name>
</gene>
<dbReference type="Proteomes" id="UP000743001">
    <property type="component" value="Unassembled WGS sequence"/>
</dbReference>
<sequence length="309" mass="36601">MEKFKGYIFNSIRTDFSKYLDFKDRANTTDTKKRYIDDLEVYIEEHLDLRTLVEDYTDIFNKSDVKAFLTSRKSATAKFALSNLLSFYHYNRRISDSFYLEIKNELKKYKAKKSKDMDFLSDKDFIFLFSSGLESKEYDTEKNETELLKLVLLISYNYMFEQTHLFNLTWGDIDLENRTIRNLRYNKAGLNQDKFNMSQEIYELLVSLFGLSKREEHEYVFENLKDNKNSINNLLGILNGRQKNYLKLSSKVNLQKIIRSRILLDLIESDGKALINFYKIFGLTKNTQLTTAIKEYLVLEKSKMANDFG</sequence>
<protein>
    <submittedName>
        <fullName evidence="1">Site-specific integrase</fullName>
    </submittedName>
</protein>
<name>A0ABS6FPP5_9BACL</name>
<proteinExistence type="predicted"/>